<dbReference type="SUPFAM" id="SSF55781">
    <property type="entry name" value="GAF domain-like"/>
    <property type="match status" value="1"/>
</dbReference>
<evidence type="ECO:0000256" key="1">
    <source>
        <dbReference type="ARBA" id="ARBA00023015"/>
    </source>
</evidence>
<dbReference type="SMART" id="SM00346">
    <property type="entry name" value="HTH_ICLR"/>
    <property type="match status" value="1"/>
</dbReference>
<dbReference type="RefSeq" id="WP_158092167.1">
    <property type="nucleotide sequence ID" value="NZ_AP018920.1"/>
</dbReference>
<dbReference type="PROSITE" id="PS51078">
    <property type="entry name" value="ICLR_ED"/>
    <property type="match status" value="1"/>
</dbReference>
<dbReference type="Gene3D" id="1.10.10.10">
    <property type="entry name" value="Winged helix-like DNA-binding domain superfamily/Winged helix DNA-binding domain"/>
    <property type="match status" value="1"/>
</dbReference>
<organism evidence="6 7">
    <name type="scientific">Pseudonocardia autotrophica</name>
    <name type="common">Amycolata autotrophica</name>
    <name type="synonym">Nocardia autotrophica</name>
    <dbReference type="NCBI Taxonomy" id="2074"/>
    <lineage>
        <taxon>Bacteria</taxon>
        <taxon>Bacillati</taxon>
        <taxon>Actinomycetota</taxon>
        <taxon>Actinomycetes</taxon>
        <taxon>Pseudonocardiales</taxon>
        <taxon>Pseudonocardiaceae</taxon>
        <taxon>Pseudonocardia</taxon>
    </lineage>
</organism>
<keyword evidence="7" id="KW-1185">Reference proteome</keyword>
<name>A0A1Y2MYU7_PSEAH</name>
<evidence type="ECO:0000259" key="5">
    <source>
        <dbReference type="PROSITE" id="PS51078"/>
    </source>
</evidence>
<dbReference type="PANTHER" id="PTHR30136">
    <property type="entry name" value="HELIX-TURN-HELIX TRANSCRIPTIONAL REGULATOR, ICLR FAMILY"/>
    <property type="match status" value="1"/>
</dbReference>
<evidence type="ECO:0000256" key="2">
    <source>
        <dbReference type="ARBA" id="ARBA00023125"/>
    </source>
</evidence>
<evidence type="ECO:0000313" key="7">
    <source>
        <dbReference type="Proteomes" id="UP000194360"/>
    </source>
</evidence>
<dbReference type="GO" id="GO:0003700">
    <property type="term" value="F:DNA-binding transcription factor activity"/>
    <property type="evidence" value="ECO:0007669"/>
    <property type="project" value="TreeGrafter"/>
</dbReference>
<dbReference type="InterPro" id="IPR005471">
    <property type="entry name" value="Tscrpt_reg_IclR_N"/>
</dbReference>
<dbReference type="InterPro" id="IPR050707">
    <property type="entry name" value="HTH_MetabolicPath_Reg"/>
</dbReference>
<dbReference type="Gene3D" id="3.30.450.40">
    <property type="match status" value="1"/>
</dbReference>
<keyword evidence="3" id="KW-0804">Transcription</keyword>
<feature type="domain" description="IclR-ED" evidence="5">
    <location>
        <begin position="68"/>
        <end position="241"/>
    </location>
</feature>
<dbReference type="GO" id="GO:0003677">
    <property type="term" value="F:DNA binding"/>
    <property type="evidence" value="ECO:0007669"/>
    <property type="project" value="UniProtKB-KW"/>
</dbReference>
<dbReference type="EMBL" id="MIGB01000013">
    <property type="protein sequence ID" value="OSY40386.1"/>
    <property type="molecule type" value="Genomic_DNA"/>
</dbReference>
<dbReference type="Proteomes" id="UP000194360">
    <property type="component" value="Unassembled WGS sequence"/>
</dbReference>
<comment type="caution">
    <text evidence="6">The sequence shown here is derived from an EMBL/GenBank/DDBJ whole genome shotgun (WGS) entry which is preliminary data.</text>
</comment>
<dbReference type="PANTHER" id="PTHR30136:SF8">
    <property type="entry name" value="TRANSCRIPTIONAL REGULATORY PROTEIN"/>
    <property type="match status" value="1"/>
</dbReference>
<dbReference type="AlphaFoldDB" id="A0A1Y2MYU7"/>
<feature type="domain" description="HTH iclR-type" evidence="4">
    <location>
        <begin position="6"/>
        <end position="67"/>
    </location>
</feature>
<dbReference type="InterPro" id="IPR029016">
    <property type="entry name" value="GAF-like_dom_sf"/>
</dbReference>
<dbReference type="SUPFAM" id="SSF46785">
    <property type="entry name" value="Winged helix' DNA-binding domain"/>
    <property type="match status" value="1"/>
</dbReference>
<keyword evidence="2 6" id="KW-0238">DNA-binding</keyword>
<evidence type="ECO:0000259" key="4">
    <source>
        <dbReference type="PROSITE" id="PS51077"/>
    </source>
</evidence>
<dbReference type="OrthoDB" id="4474362at2"/>
<dbReference type="PROSITE" id="PS51077">
    <property type="entry name" value="HTH_ICLR"/>
    <property type="match status" value="1"/>
</dbReference>
<dbReference type="Pfam" id="PF09339">
    <property type="entry name" value="HTH_IclR"/>
    <property type="match status" value="1"/>
</dbReference>
<protein>
    <submittedName>
        <fullName evidence="6">DNA-binding transcriptional activator MhpR</fullName>
    </submittedName>
</protein>
<reference evidence="6 7" key="1">
    <citation type="submission" date="2016-09" db="EMBL/GenBank/DDBJ databases">
        <title>Pseudonocardia autotrophica DSM535, a candidate organism with high potential of specific P450 cytochromes.</title>
        <authorList>
            <person name="Grumaz C."/>
            <person name="Vainshtein Y."/>
            <person name="Kirstahler P."/>
            <person name="Sohn K."/>
        </authorList>
    </citation>
    <scope>NUCLEOTIDE SEQUENCE [LARGE SCALE GENOMIC DNA]</scope>
    <source>
        <strain evidence="6 7">DSM 535</strain>
    </source>
</reference>
<evidence type="ECO:0000313" key="6">
    <source>
        <dbReference type="EMBL" id="OSY40386.1"/>
    </source>
</evidence>
<dbReference type="GO" id="GO:0045892">
    <property type="term" value="P:negative regulation of DNA-templated transcription"/>
    <property type="evidence" value="ECO:0007669"/>
    <property type="project" value="TreeGrafter"/>
</dbReference>
<dbReference type="STRING" id="2074.BG845_02790"/>
<proteinExistence type="predicted"/>
<accession>A0A1Y2MYU7</accession>
<gene>
    <name evidence="6" type="ORF">BG845_02790</name>
</gene>
<dbReference type="InterPro" id="IPR036388">
    <property type="entry name" value="WH-like_DNA-bd_sf"/>
</dbReference>
<dbReference type="InterPro" id="IPR014757">
    <property type="entry name" value="Tscrpt_reg_IclR_C"/>
</dbReference>
<dbReference type="InterPro" id="IPR036390">
    <property type="entry name" value="WH_DNA-bd_sf"/>
</dbReference>
<keyword evidence="1" id="KW-0805">Transcription regulation</keyword>
<sequence>MATVDIQSVDRVGMILGLFGPHREAVSPAEAAELIGLNRTTTYRYLNSLVAANVLELRPDRLYAPGPILMQLGAFAFGRRDIAALAAEPMADLARATQITSVLSLWGASSPVVAVVSEPPQREIVVTVRVGMQLGWSTAQSLIFHAFRFDDSRVHAAARALDEADRELLHDRARSVRERGHASQVSPRGIAVLSVPVHDDRGMAASLALLSTRDVLDIDDDSEYLAQLSAAADTISASMGAPRRDR</sequence>
<dbReference type="Pfam" id="PF01614">
    <property type="entry name" value="IclR_C"/>
    <property type="match status" value="1"/>
</dbReference>
<evidence type="ECO:0000256" key="3">
    <source>
        <dbReference type="ARBA" id="ARBA00023163"/>
    </source>
</evidence>